<reference evidence="9" key="1">
    <citation type="submission" date="2025-08" db="UniProtKB">
        <authorList>
            <consortium name="Ensembl"/>
        </authorList>
    </citation>
    <scope>IDENTIFICATION</scope>
</reference>
<keyword evidence="4" id="KW-0165">Cleavage on pair of basic residues</keyword>
<accession>A0A8C7IVY8</accession>
<dbReference type="InterPro" id="IPR000981">
    <property type="entry name" value="Neurhyp_horm"/>
</dbReference>
<dbReference type="GO" id="GO:0005615">
    <property type="term" value="C:extracellular space"/>
    <property type="evidence" value="ECO:0007669"/>
    <property type="project" value="TreeGrafter"/>
</dbReference>
<organism evidence="9 10">
    <name type="scientific">Oncorhynchus kisutch</name>
    <name type="common">Coho salmon</name>
    <name type="synonym">Salmo kisutch</name>
    <dbReference type="NCBI Taxonomy" id="8019"/>
    <lineage>
        <taxon>Eukaryota</taxon>
        <taxon>Metazoa</taxon>
        <taxon>Chordata</taxon>
        <taxon>Craniata</taxon>
        <taxon>Vertebrata</taxon>
        <taxon>Euteleostomi</taxon>
        <taxon>Actinopterygii</taxon>
        <taxon>Neopterygii</taxon>
        <taxon>Teleostei</taxon>
        <taxon>Protacanthopterygii</taxon>
        <taxon>Salmoniformes</taxon>
        <taxon>Salmonidae</taxon>
        <taxon>Salmoninae</taxon>
        <taxon>Oncorhynchus</taxon>
    </lineage>
</organism>
<evidence type="ECO:0000313" key="10">
    <source>
        <dbReference type="Proteomes" id="UP000694557"/>
    </source>
</evidence>
<dbReference type="SMART" id="SM00003">
    <property type="entry name" value="NH"/>
    <property type="match status" value="1"/>
</dbReference>
<evidence type="ECO:0000256" key="6">
    <source>
        <dbReference type="ARBA" id="ARBA00022729"/>
    </source>
</evidence>
<dbReference type="Proteomes" id="UP000694557">
    <property type="component" value="Unassembled WGS sequence"/>
</dbReference>
<gene>
    <name evidence="9" type="primary">LOC109874079</name>
</gene>
<keyword evidence="8" id="KW-1015">Disulfide bond</keyword>
<evidence type="ECO:0000256" key="8">
    <source>
        <dbReference type="ARBA" id="ARBA00023157"/>
    </source>
</evidence>
<comment type="similarity">
    <text evidence="2">Belongs to the vasopressin/oxytocin family.</text>
</comment>
<evidence type="ECO:0000256" key="5">
    <source>
        <dbReference type="ARBA" id="ARBA00022702"/>
    </source>
</evidence>
<dbReference type="PANTHER" id="PTHR11681">
    <property type="entry name" value="NEUROPHYSIN"/>
    <property type="match status" value="1"/>
</dbReference>
<dbReference type="InterPro" id="IPR036387">
    <property type="entry name" value="Neurhyp_horm_dom_sf"/>
</dbReference>
<reference evidence="9" key="2">
    <citation type="submission" date="2025-09" db="UniProtKB">
        <authorList>
            <consortium name="Ensembl"/>
        </authorList>
    </citation>
    <scope>IDENTIFICATION</scope>
</reference>
<dbReference type="FunFam" id="2.60.9.10:FF:000001">
    <property type="entry name" value="oxytocin-neurophysin 1"/>
    <property type="match status" value="1"/>
</dbReference>
<dbReference type="GO" id="GO:0030141">
    <property type="term" value="C:secretory granule"/>
    <property type="evidence" value="ECO:0007669"/>
    <property type="project" value="TreeGrafter"/>
</dbReference>
<evidence type="ECO:0000256" key="3">
    <source>
        <dbReference type="ARBA" id="ARBA00022525"/>
    </source>
</evidence>
<dbReference type="PANTHER" id="PTHR11681:SF13">
    <property type="entry name" value="VASOPRESSIN-NEUROPHYSIN 2-COPEPTIN PRECURSOR"/>
    <property type="match status" value="1"/>
</dbReference>
<evidence type="ECO:0000256" key="4">
    <source>
        <dbReference type="ARBA" id="ARBA00022685"/>
    </source>
</evidence>
<dbReference type="PRINTS" id="PR00831">
    <property type="entry name" value="NEUROPHYSIN"/>
</dbReference>
<evidence type="ECO:0000256" key="1">
    <source>
        <dbReference type="ARBA" id="ARBA00004613"/>
    </source>
</evidence>
<dbReference type="GO" id="GO:0005185">
    <property type="term" value="F:neurohypophyseal hormone activity"/>
    <property type="evidence" value="ECO:0007669"/>
    <property type="project" value="InterPro"/>
</dbReference>
<sequence length="175" mass="18371">MAQSRLDTNVIHFNLKCSNQRELYMQVLCSRVPNALWSCVMAPSAGHSTISTGINNGCFHFQCMSCGPGDRGRCFGPNICCGEGMGCYMGSPEAAGCVEENYLPSPCEAGGRVCGSEGSCAASGVCCDSESCALDPDCLEDSKRQSPSEQNAALMGGLAGDLLQILHATSRGRPQ</sequence>
<keyword evidence="10" id="KW-1185">Reference proteome</keyword>
<proteinExistence type="inferred from homology"/>
<protein>
    <submittedName>
        <fullName evidence="9">Vasotocin-neurophysin VT 1</fullName>
    </submittedName>
</protein>
<comment type="subcellular location">
    <subcellularLocation>
        <location evidence="1">Secreted</location>
    </subcellularLocation>
</comment>
<keyword evidence="6" id="KW-0732">Signal</keyword>
<evidence type="ECO:0000313" key="9">
    <source>
        <dbReference type="Ensembl" id="ENSOKIP00005079178.1"/>
    </source>
</evidence>
<keyword evidence="5" id="KW-0372">Hormone</keyword>
<evidence type="ECO:0000256" key="7">
    <source>
        <dbReference type="ARBA" id="ARBA00022815"/>
    </source>
</evidence>
<evidence type="ECO:0000256" key="2">
    <source>
        <dbReference type="ARBA" id="ARBA00007369"/>
    </source>
</evidence>
<dbReference type="Pfam" id="PF00184">
    <property type="entry name" value="Hormone_5"/>
    <property type="match status" value="1"/>
</dbReference>
<dbReference type="Gene3D" id="2.60.9.10">
    <property type="entry name" value="Neurohypophysial hormone domain"/>
    <property type="match status" value="1"/>
</dbReference>
<keyword evidence="7" id="KW-0027">Amidation</keyword>
<dbReference type="AlphaFoldDB" id="A0A8C7IVY8"/>
<keyword evidence="3" id="KW-0964">Secreted</keyword>
<dbReference type="GeneTree" id="ENSGT00390000004511"/>
<name>A0A8C7IVY8_ONCKI</name>
<dbReference type="Ensembl" id="ENSOKIT00005084363.1">
    <property type="protein sequence ID" value="ENSOKIP00005079178.1"/>
    <property type="gene ID" value="ENSOKIG00005034178.1"/>
</dbReference>
<dbReference type="SUPFAM" id="SSF49606">
    <property type="entry name" value="Neurophysin II"/>
    <property type="match status" value="1"/>
</dbReference>